<comment type="caution">
    <text evidence="1">The sequence shown here is derived from an EMBL/GenBank/DDBJ whole genome shotgun (WGS) entry which is preliminary data.</text>
</comment>
<name>A0A5J9TRS4_9POAL</name>
<gene>
    <name evidence="1" type="ORF">EJB05_40477</name>
</gene>
<evidence type="ECO:0000313" key="2">
    <source>
        <dbReference type="Proteomes" id="UP000324897"/>
    </source>
</evidence>
<dbReference type="EMBL" id="RWGY01000034">
    <property type="protein sequence ID" value="TVU13421.1"/>
    <property type="molecule type" value="Genomic_DNA"/>
</dbReference>
<protein>
    <submittedName>
        <fullName evidence="1">Uncharacterized protein</fullName>
    </submittedName>
</protein>
<evidence type="ECO:0000313" key="1">
    <source>
        <dbReference type="EMBL" id="TVU13421.1"/>
    </source>
</evidence>
<feature type="non-terminal residue" evidence="1">
    <location>
        <position position="1"/>
    </location>
</feature>
<sequence length="72" mass="7924">MQALSLLRRRLAPLTICRCELPPQDVATKAQMEAIVYEPAEGQVPKISAEVAAPDLLSTKFLQMRPFASSPE</sequence>
<dbReference type="Gramene" id="TVU13421">
    <property type="protein sequence ID" value="TVU13421"/>
    <property type="gene ID" value="EJB05_40477"/>
</dbReference>
<dbReference type="Proteomes" id="UP000324897">
    <property type="component" value="Unassembled WGS sequence"/>
</dbReference>
<reference evidence="1 2" key="1">
    <citation type="journal article" date="2019" name="Sci. Rep.">
        <title>A high-quality genome of Eragrostis curvula grass provides insights into Poaceae evolution and supports new strategies to enhance forage quality.</title>
        <authorList>
            <person name="Carballo J."/>
            <person name="Santos B.A.C.M."/>
            <person name="Zappacosta D."/>
            <person name="Garbus I."/>
            <person name="Selva J.P."/>
            <person name="Gallo C.A."/>
            <person name="Diaz A."/>
            <person name="Albertini E."/>
            <person name="Caccamo M."/>
            <person name="Echenique V."/>
        </authorList>
    </citation>
    <scope>NUCLEOTIDE SEQUENCE [LARGE SCALE GENOMIC DNA]</scope>
    <source>
        <strain evidence="2">cv. Victoria</strain>
        <tissue evidence="1">Leaf</tissue>
    </source>
</reference>
<keyword evidence="2" id="KW-1185">Reference proteome</keyword>
<proteinExistence type="predicted"/>
<organism evidence="1 2">
    <name type="scientific">Eragrostis curvula</name>
    <name type="common">weeping love grass</name>
    <dbReference type="NCBI Taxonomy" id="38414"/>
    <lineage>
        <taxon>Eukaryota</taxon>
        <taxon>Viridiplantae</taxon>
        <taxon>Streptophyta</taxon>
        <taxon>Embryophyta</taxon>
        <taxon>Tracheophyta</taxon>
        <taxon>Spermatophyta</taxon>
        <taxon>Magnoliopsida</taxon>
        <taxon>Liliopsida</taxon>
        <taxon>Poales</taxon>
        <taxon>Poaceae</taxon>
        <taxon>PACMAD clade</taxon>
        <taxon>Chloridoideae</taxon>
        <taxon>Eragrostideae</taxon>
        <taxon>Eragrostidinae</taxon>
        <taxon>Eragrostis</taxon>
    </lineage>
</organism>
<accession>A0A5J9TRS4</accession>
<dbReference type="AlphaFoldDB" id="A0A5J9TRS4"/>